<proteinExistence type="predicted"/>
<protein>
    <recommendedName>
        <fullName evidence="1">Sacsin/Nov domain-containing protein</fullName>
    </recommendedName>
</protein>
<reference evidence="2 3" key="1">
    <citation type="submission" date="2016-09" db="EMBL/GenBank/DDBJ databases">
        <authorList>
            <person name="Capua I."/>
            <person name="De Benedictis P."/>
            <person name="Joannis T."/>
            <person name="Lombin L.H."/>
            <person name="Cattoli G."/>
        </authorList>
    </citation>
    <scope>NUCLEOTIDE SEQUENCE [LARGE SCALE GENOMIC DNA]</scope>
    <source>
        <strain evidence="2 3">ISLP-3</strain>
    </source>
</reference>
<dbReference type="InterPro" id="IPR052957">
    <property type="entry name" value="Auxin_embryo_med"/>
</dbReference>
<keyword evidence="3" id="KW-1185">Reference proteome</keyword>
<dbReference type="AlphaFoldDB" id="A0A1G6T0W9"/>
<dbReference type="SUPFAM" id="SSF55874">
    <property type="entry name" value="ATPase domain of HSP90 chaperone/DNA topoisomerase II/histidine kinase"/>
    <property type="match status" value="1"/>
</dbReference>
<dbReference type="InterPro" id="IPR036890">
    <property type="entry name" value="HATPase_C_sf"/>
</dbReference>
<dbReference type="EMBL" id="FMYH01000006">
    <property type="protein sequence ID" value="SDD22698.1"/>
    <property type="molecule type" value="Genomic_DNA"/>
</dbReference>
<name>A0A1G6T0W9_9MICO</name>
<gene>
    <name evidence="2" type="ORF">SAMN05216410_2991</name>
</gene>
<evidence type="ECO:0000259" key="1">
    <source>
        <dbReference type="Pfam" id="PF25794"/>
    </source>
</evidence>
<dbReference type="Pfam" id="PF25794">
    <property type="entry name" value="SACS"/>
    <property type="match status" value="1"/>
</dbReference>
<evidence type="ECO:0000313" key="2">
    <source>
        <dbReference type="EMBL" id="SDD22698.1"/>
    </source>
</evidence>
<dbReference type="PANTHER" id="PTHR32387">
    <property type="entry name" value="WU:FJ29H11"/>
    <property type="match status" value="1"/>
</dbReference>
<dbReference type="NCBIfam" id="NF047352">
    <property type="entry name" value="P_loop_sacsin"/>
    <property type="match status" value="1"/>
</dbReference>
<accession>A0A1G6T0W9</accession>
<sequence>MTITFESLASDRRSYIEAARRNGFEEGLRKLLADLYPDNAHFIYELLQNAEDAGASEVTFDLREDGLQVEHDGPKMFDLQDIDSITGIGQSTKSDDATSIGKFGVGFKAVFAYTSSPVVHSGEHSFAILDLFVPTAVAPAVKPGRTTFWFPFDREGKPREQAVAEVTRALRDVSRSTLLFLNRIKSIASYFPDGDQRLLERRTVDANPSIITIESAHEDDGPSYWYRIQGDVSIDSSQHRVGAAFALDQKAEAPKADGTESEPTIRRKALPEFSIRPTEGQVFIHFPAIKETSGLKFHVHAPFASTVARDSVRDDPGNDALVAGIADLLAAKLPEMRAEGLITDGLLGALPNKRDDLPERYGVIRERILSTFAAEPITPTVNSGTSAESTKLLRSPSALRAVLQPDDANVLRTIGDLIAAPAVGWLPDREGRSREFIESLDAIDFGSDELAGILAQLVLESEDQNWHLADEGTDEDEGVENFPRLQLWESWISGKEDAWLRSFYVGLGRLSQQGRSNPYPFGHPRRYIWSDPFPQSLAEAPILRVRRGTGVAHVRGDWAFMPAVAGLSTDGLVVDALVRFGEGKGKTEKQDLAALEAFYERTGVRAWDAAAQLDARLSNYGDEIDFDAHLGDLRELIQLLDSGSVAEVSYSNRTMLLTTARDGGLTWVKPTALYLDDPFASTGLAALYESDVIKSGDRRRPLTPVYASSDVDVASLARRLGASSAVRIESARASQNAEFSWDWTDRENKNVLSRDSTIRLFDEMVATDDETLLRAIWRVVAEAPDNRGDAFYRANGSAPTHSMQSQLLQKLTSVPWVLDKHGNRNLPEDVPVEDVDPELRATATAPLLVRAGLGRKSAGEQAKRAEADKTAQAFGFDSSEEIARVAELRSKNPDKFDEFLTRLESEVLLPEGGSAAPERRAARATEAAADAPVKRYESRVRSVLIQEPGHKSSARGYLRGLYTNGEGAMVCQICTSEMPFQIAGEYFFEAVQFVKDARRDLKENRLALCPTCAAKYLHARATPPSTLREDLLTQEIGTRSSLTVDVVLAGADQQVRFVGKHAIDLQASLAAVEGTDLDDDDEVDDLAAE</sequence>
<dbReference type="RefSeq" id="WP_093184503.1">
    <property type="nucleotide sequence ID" value="NZ_FMYH01000006.1"/>
</dbReference>
<evidence type="ECO:0000313" key="3">
    <source>
        <dbReference type="Proteomes" id="UP000199039"/>
    </source>
</evidence>
<dbReference type="OrthoDB" id="9776021at2"/>
<dbReference type="STRING" id="1814289.SAMN05216410_2991"/>
<dbReference type="Gene3D" id="3.30.565.10">
    <property type="entry name" value="Histidine kinase-like ATPase, C-terminal domain"/>
    <property type="match status" value="1"/>
</dbReference>
<feature type="domain" description="Sacsin/Nov" evidence="1">
    <location>
        <begin position="28"/>
        <end position="130"/>
    </location>
</feature>
<dbReference type="InterPro" id="IPR058210">
    <property type="entry name" value="SACS/Nov_dom"/>
</dbReference>
<dbReference type="PANTHER" id="PTHR32387:SF0">
    <property type="entry name" value="PROTEIN NO VEIN"/>
    <property type="match status" value="1"/>
</dbReference>
<organism evidence="2 3">
    <name type="scientific">Sanguibacter gelidistatuariae</name>
    <dbReference type="NCBI Taxonomy" id="1814289"/>
    <lineage>
        <taxon>Bacteria</taxon>
        <taxon>Bacillati</taxon>
        <taxon>Actinomycetota</taxon>
        <taxon>Actinomycetes</taxon>
        <taxon>Micrococcales</taxon>
        <taxon>Sanguibacteraceae</taxon>
        <taxon>Sanguibacter</taxon>
    </lineage>
</organism>
<dbReference type="Proteomes" id="UP000199039">
    <property type="component" value="Unassembled WGS sequence"/>
</dbReference>